<organism evidence="9 10">
    <name type="scientific">Alienimonas chondri</name>
    <dbReference type="NCBI Taxonomy" id="2681879"/>
    <lineage>
        <taxon>Bacteria</taxon>
        <taxon>Pseudomonadati</taxon>
        <taxon>Planctomycetota</taxon>
        <taxon>Planctomycetia</taxon>
        <taxon>Planctomycetales</taxon>
        <taxon>Planctomycetaceae</taxon>
        <taxon>Alienimonas</taxon>
    </lineage>
</organism>
<dbReference type="InterPro" id="IPR029060">
    <property type="entry name" value="PIN-like_dom_sf"/>
</dbReference>
<accession>A0ABX1VA83</accession>
<evidence type="ECO:0000256" key="1">
    <source>
        <dbReference type="ARBA" id="ARBA00001946"/>
    </source>
</evidence>
<dbReference type="PANTHER" id="PTHR33653">
    <property type="entry name" value="RIBONUCLEASE VAPC2"/>
    <property type="match status" value="1"/>
</dbReference>
<keyword evidence="6" id="KW-0460">Magnesium</keyword>
<proteinExistence type="inferred from homology"/>
<feature type="domain" description="PIN" evidence="8">
    <location>
        <begin position="25"/>
        <end position="145"/>
    </location>
</feature>
<dbReference type="EMBL" id="WTPX01000007">
    <property type="protein sequence ID" value="NNJ24351.1"/>
    <property type="molecule type" value="Genomic_DNA"/>
</dbReference>
<keyword evidence="4" id="KW-0479">Metal-binding</keyword>
<dbReference type="InterPro" id="IPR002716">
    <property type="entry name" value="PIN_dom"/>
</dbReference>
<dbReference type="PANTHER" id="PTHR33653:SF1">
    <property type="entry name" value="RIBONUCLEASE VAPC2"/>
    <property type="match status" value="1"/>
</dbReference>
<comment type="similarity">
    <text evidence="7">Belongs to the PINc/VapC protein family.</text>
</comment>
<evidence type="ECO:0000256" key="6">
    <source>
        <dbReference type="ARBA" id="ARBA00022842"/>
    </source>
</evidence>
<keyword evidence="2" id="KW-1277">Toxin-antitoxin system</keyword>
<evidence type="ECO:0000259" key="8">
    <source>
        <dbReference type="Pfam" id="PF01850"/>
    </source>
</evidence>
<evidence type="ECO:0000313" key="9">
    <source>
        <dbReference type="EMBL" id="NNJ24351.1"/>
    </source>
</evidence>
<evidence type="ECO:0000256" key="3">
    <source>
        <dbReference type="ARBA" id="ARBA00022722"/>
    </source>
</evidence>
<gene>
    <name evidence="9" type="ORF">LzC2_04070</name>
</gene>
<comment type="cofactor">
    <cofactor evidence="1">
        <name>Mg(2+)</name>
        <dbReference type="ChEBI" id="CHEBI:18420"/>
    </cofactor>
</comment>
<reference evidence="9 10" key="1">
    <citation type="journal article" date="2020" name="Syst. Appl. Microbiol.">
        <title>Alienimonas chondri sp. nov., a novel planctomycete isolated from the biofilm of the red alga Chondrus crispus.</title>
        <authorList>
            <person name="Vitorino I."/>
            <person name="Albuquerque L."/>
            <person name="Wiegand S."/>
            <person name="Kallscheuer N."/>
            <person name="da Costa M.S."/>
            <person name="Lobo-da-Cunha A."/>
            <person name="Jogler C."/>
            <person name="Lage O.M."/>
        </authorList>
    </citation>
    <scope>NUCLEOTIDE SEQUENCE [LARGE SCALE GENOMIC DNA]</scope>
    <source>
        <strain evidence="9 10">LzC2</strain>
    </source>
</reference>
<dbReference type="Proteomes" id="UP000609651">
    <property type="component" value="Unassembled WGS sequence"/>
</dbReference>
<dbReference type="RefSeq" id="WP_171183203.1">
    <property type="nucleotide sequence ID" value="NZ_WTPX01000007.1"/>
</dbReference>
<dbReference type="Pfam" id="PF01850">
    <property type="entry name" value="PIN"/>
    <property type="match status" value="1"/>
</dbReference>
<dbReference type="InterPro" id="IPR050556">
    <property type="entry name" value="Type_II_TA_system_RNase"/>
</dbReference>
<comment type="caution">
    <text evidence="9">The sequence shown here is derived from an EMBL/GenBank/DDBJ whole genome shotgun (WGS) entry which is preliminary data.</text>
</comment>
<protein>
    <recommendedName>
        <fullName evidence="8">PIN domain-containing protein</fullName>
    </recommendedName>
</protein>
<evidence type="ECO:0000313" key="10">
    <source>
        <dbReference type="Proteomes" id="UP000609651"/>
    </source>
</evidence>
<keyword evidence="5" id="KW-0378">Hydrolase</keyword>
<evidence type="ECO:0000256" key="4">
    <source>
        <dbReference type="ARBA" id="ARBA00022723"/>
    </source>
</evidence>
<evidence type="ECO:0000256" key="5">
    <source>
        <dbReference type="ARBA" id="ARBA00022801"/>
    </source>
</evidence>
<keyword evidence="10" id="KW-1185">Reference proteome</keyword>
<dbReference type="Gene3D" id="3.40.50.1010">
    <property type="entry name" value="5'-nuclease"/>
    <property type="match status" value="1"/>
</dbReference>
<keyword evidence="3" id="KW-0540">Nuclease</keyword>
<sequence length="164" mass="17192">MTDETADVTTALPGRKPEPLRLSWDSSILIAFLNGEPAGAGGADVVNAVDAGQATLISSAVVVAEVLRPKYDAATLALYDRAFGLPGVEVVNVDADLARFAADLRAECPRSEKGRTLQVADAIILATAVRHTDVLYARDRHLLRLNGHALTGGLTIIELPPAAA</sequence>
<dbReference type="SUPFAM" id="SSF88723">
    <property type="entry name" value="PIN domain-like"/>
    <property type="match status" value="1"/>
</dbReference>
<evidence type="ECO:0000256" key="2">
    <source>
        <dbReference type="ARBA" id="ARBA00022649"/>
    </source>
</evidence>
<evidence type="ECO:0000256" key="7">
    <source>
        <dbReference type="ARBA" id="ARBA00038093"/>
    </source>
</evidence>
<name>A0ABX1VA83_9PLAN</name>